<dbReference type="EMBL" id="JAJAPW010000035">
    <property type="protein sequence ID" value="MCB4800339.1"/>
    <property type="molecule type" value="Genomic_DNA"/>
</dbReference>
<dbReference type="InterPro" id="IPR036138">
    <property type="entry name" value="PBP_dimer_sf"/>
</dbReference>
<evidence type="ECO:0000256" key="1">
    <source>
        <dbReference type="ARBA" id="ARBA00004167"/>
    </source>
</evidence>
<keyword evidence="3" id="KW-1003">Cell membrane</keyword>
<dbReference type="GO" id="GO:0071555">
    <property type="term" value="P:cell wall organization"/>
    <property type="evidence" value="ECO:0007669"/>
    <property type="project" value="UniProtKB-KW"/>
</dbReference>
<dbReference type="Gene3D" id="3.30.1390.30">
    <property type="entry name" value="Penicillin-binding protein 2a, domain 3"/>
    <property type="match status" value="1"/>
</dbReference>
<dbReference type="GO" id="GO:0005886">
    <property type="term" value="C:plasma membrane"/>
    <property type="evidence" value="ECO:0007669"/>
    <property type="project" value="UniProtKB-SubCell"/>
</dbReference>
<dbReference type="GO" id="GO:0008658">
    <property type="term" value="F:penicillin binding"/>
    <property type="evidence" value="ECO:0007669"/>
    <property type="project" value="InterPro"/>
</dbReference>
<dbReference type="Proteomes" id="UP001139199">
    <property type="component" value="Unassembled WGS sequence"/>
</dbReference>
<evidence type="ECO:0000313" key="12">
    <source>
        <dbReference type="Proteomes" id="UP001139199"/>
    </source>
</evidence>
<comment type="subcellular location">
    <subcellularLocation>
        <location evidence="2">Cell membrane</location>
    </subcellularLocation>
    <subcellularLocation>
        <location evidence="1">Membrane</location>
        <topology evidence="1">Single-pass membrane protein</topology>
    </subcellularLocation>
</comment>
<dbReference type="GO" id="GO:0071972">
    <property type="term" value="F:peptidoglycan L,D-transpeptidase activity"/>
    <property type="evidence" value="ECO:0007669"/>
    <property type="project" value="TreeGrafter"/>
</dbReference>
<keyword evidence="5" id="KW-0812">Transmembrane</keyword>
<dbReference type="PANTHER" id="PTHR30627">
    <property type="entry name" value="PEPTIDOGLYCAN D,D-TRANSPEPTIDASE"/>
    <property type="match status" value="1"/>
</dbReference>
<dbReference type="InterPro" id="IPR005311">
    <property type="entry name" value="PBP_dimer"/>
</dbReference>
<keyword evidence="12" id="KW-1185">Reference proteome</keyword>
<keyword evidence="6" id="KW-0133">Cell shape</keyword>
<dbReference type="InterPro" id="IPR050515">
    <property type="entry name" value="Beta-lactam/transpept"/>
</dbReference>
<keyword evidence="8" id="KW-0472">Membrane</keyword>
<keyword evidence="9" id="KW-0961">Cell wall biogenesis/degradation</keyword>
<evidence type="ECO:0000256" key="5">
    <source>
        <dbReference type="ARBA" id="ARBA00022692"/>
    </source>
</evidence>
<keyword evidence="4" id="KW-0121">Carboxypeptidase</keyword>
<evidence type="ECO:0000256" key="6">
    <source>
        <dbReference type="ARBA" id="ARBA00022960"/>
    </source>
</evidence>
<dbReference type="GO" id="GO:0008360">
    <property type="term" value="P:regulation of cell shape"/>
    <property type="evidence" value="ECO:0007669"/>
    <property type="project" value="UniProtKB-KW"/>
</dbReference>
<accession>A0A9X1L5C6</accession>
<evidence type="ECO:0000256" key="9">
    <source>
        <dbReference type="ARBA" id="ARBA00023316"/>
    </source>
</evidence>
<keyword evidence="7" id="KW-0573">Peptidoglycan synthesis</keyword>
<name>A0A9X1L5C6_9FLAO</name>
<sequence length="117" mass="13878">MRQLLLFFSIIAVGLLFIARLFYLQVYNSSGHNLYEDNAIRKVYDYPKRGFVYDRNGELLVANQPSYDVMVIPREVEPLDTLEFCKLLKIDKERFIKNYEKARHYSPRLPSVFVSHL</sequence>
<reference evidence="11" key="1">
    <citation type="submission" date="2021-10" db="EMBL/GenBank/DDBJ databases">
        <title>Tamlana sargassums sp. nov., and Tamlana laminarinivorans sp. nov., two new bacteria isolated from the brown alga.</title>
        <authorList>
            <person name="Li J."/>
        </authorList>
    </citation>
    <scope>NUCLEOTIDE SEQUENCE</scope>
    <source>
        <strain evidence="11">PT2-4</strain>
    </source>
</reference>
<keyword evidence="4" id="KW-0378">Hydrolase</keyword>
<evidence type="ECO:0000256" key="4">
    <source>
        <dbReference type="ARBA" id="ARBA00022645"/>
    </source>
</evidence>
<dbReference type="SUPFAM" id="SSF56519">
    <property type="entry name" value="Penicillin binding protein dimerisation domain"/>
    <property type="match status" value="1"/>
</dbReference>
<protein>
    <submittedName>
        <fullName evidence="11">Penicillin-binding protein 2</fullName>
    </submittedName>
</protein>
<feature type="domain" description="Penicillin-binding protein dimerisation" evidence="10">
    <location>
        <begin position="46"/>
        <end position="113"/>
    </location>
</feature>
<proteinExistence type="predicted"/>
<dbReference type="AlphaFoldDB" id="A0A9X1L5C6"/>
<keyword evidence="8" id="KW-1133">Transmembrane helix</keyword>
<keyword evidence="4" id="KW-0645">Protease</keyword>
<evidence type="ECO:0000256" key="2">
    <source>
        <dbReference type="ARBA" id="ARBA00004236"/>
    </source>
</evidence>
<dbReference type="Gene3D" id="3.90.1310.10">
    <property type="entry name" value="Penicillin-binding protein 2a (Domain 2)"/>
    <property type="match status" value="1"/>
</dbReference>
<comment type="caution">
    <text evidence="11">The sequence shown here is derived from an EMBL/GenBank/DDBJ whole genome shotgun (WGS) entry which is preliminary data.</text>
</comment>
<evidence type="ECO:0000313" key="11">
    <source>
        <dbReference type="EMBL" id="MCB4800339.1"/>
    </source>
</evidence>
<organism evidence="11 12">
    <name type="scientific">Neotamlana laminarinivorans</name>
    <dbReference type="NCBI Taxonomy" id="2883124"/>
    <lineage>
        <taxon>Bacteria</taxon>
        <taxon>Pseudomonadati</taxon>
        <taxon>Bacteroidota</taxon>
        <taxon>Flavobacteriia</taxon>
        <taxon>Flavobacteriales</taxon>
        <taxon>Flavobacteriaceae</taxon>
        <taxon>Neotamlana</taxon>
    </lineage>
</organism>
<feature type="non-terminal residue" evidence="11">
    <location>
        <position position="117"/>
    </location>
</feature>
<evidence type="ECO:0000256" key="7">
    <source>
        <dbReference type="ARBA" id="ARBA00022984"/>
    </source>
</evidence>
<dbReference type="GO" id="GO:0009252">
    <property type="term" value="P:peptidoglycan biosynthetic process"/>
    <property type="evidence" value="ECO:0007669"/>
    <property type="project" value="UniProtKB-KW"/>
</dbReference>
<evidence type="ECO:0000256" key="3">
    <source>
        <dbReference type="ARBA" id="ARBA00022475"/>
    </source>
</evidence>
<evidence type="ECO:0000256" key="8">
    <source>
        <dbReference type="ARBA" id="ARBA00022989"/>
    </source>
</evidence>
<gene>
    <name evidence="11" type="ORF">LG649_15940</name>
</gene>
<evidence type="ECO:0000259" key="10">
    <source>
        <dbReference type="Pfam" id="PF03717"/>
    </source>
</evidence>
<dbReference type="Pfam" id="PF03717">
    <property type="entry name" value="PBP_dimer"/>
    <property type="match status" value="1"/>
</dbReference>
<dbReference type="PANTHER" id="PTHR30627:SF2">
    <property type="entry name" value="PEPTIDOGLYCAN D,D-TRANSPEPTIDASE MRDA"/>
    <property type="match status" value="1"/>
</dbReference>